<reference evidence="2 3" key="1">
    <citation type="submission" date="2015-06" db="EMBL/GenBank/DDBJ databases">
        <title>Prevotella sp. 109, sp. nov., a novel member of the family Prevotellaceae isolated from human faeces.</title>
        <authorList>
            <person name="Shkoporov A.N."/>
            <person name="Chaplin A.V."/>
            <person name="Kafarskaia L.I."/>
            <person name="Efimov B.A."/>
        </authorList>
    </citation>
    <scope>NUCLEOTIDE SEQUENCE [LARGE SCALE GENOMIC DNA]</scope>
    <source>
        <strain evidence="2 3">109</strain>
    </source>
</reference>
<dbReference type="PANTHER" id="PTHR12526">
    <property type="entry name" value="GLYCOSYLTRANSFERASE"/>
    <property type="match status" value="1"/>
</dbReference>
<protein>
    <recommendedName>
        <fullName evidence="1">Glycosyl transferase family 1 domain-containing protein</fullName>
    </recommendedName>
</protein>
<evidence type="ECO:0000259" key="1">
    <source>
        <dbReference type="Pfam" id="PF00534"/>
    </source>
</evidence>
<dbReference type="Proteomes" id="UP000036951">
    <property type="component" value="Unassembled WGS sequence"/>
</dbReference>
<proteinExistence type="predicted"/>
<dbReference type="SUPFAM" id="SSF53756">
    <property type="entry name" value="UDP-Glycosyltransferase/glycogen phosphorylase"/>
    <property type="match status" value="1"/>
</dbReference>
<name>A0A8E1QZA3_9BACT</name>
<dbReference type="CDD" id="cd03801">
    <property type="entry name" value="GT4_PimA-like"/>
    <property type="match status" value="1"/>
</dbReference>
<organism evidence="2 3">
    <name type="scientific">Xylanibacter rarus</name>
    <dbReference type="NCBI Taxonomy" id="1676614"/>
    <lineage>
        <taxon>Bacteria</taxon>
        <taxon>Pseudomonadati</taxon>
        <taxon>Bacteroidota</taxon>
        <taxon>Bacteroidia</taxon>
        <taxon>Bacteroidales</taxon>
        <taxon>Prevotellaceae</taxon>
        <taxon>Xylanibacter</taxon>
    </lineage>
</organism>
<feature type="domain" description="Glycosyl transferase family 1" evidence="1">
    <location>
        <begin position="142"/>
        <end position="303"/>
    </location>
</feature>
<comment type="caution">
    <text evidence="2">The sequence shown here is derived from an EMBL/GenBank/DDBJ whole genome shotgun (WGS) entry which is preliminary data.</text>
</comment>
<dbReference type="Pfam" id="PF00534">
    <property type="entry name" value="Glycos_transf_1"/>
    <property type="match status" value="1"/>
</dbReference>
<evidence type="ECO:0000313" key="2">
    <source>
        <dbReference type="EMBL" id="KOO69483.1"/>
    </source>
</evidence>
<accession>A0A8E1QZA3</accession>
<dbReference type="Gene3D" id="3.40.50.2000">
    <property type="entry name" value="Glycogen Phosphorylase B"/>
    <property type="match status" value="1"/>
</dbReference>
<dbReference type="AlphaFoldDB" id="A0A8E1QZA3"/>
<dbReference type="EMBL" id="LFQU01000002">
    <property type="protein sequence ID" value="KOO69483.1"/>
    <property type="molecule type" value="Genomic_DNA"/>
</dbReference>
<evidence type="ECO:0000313" key="3">
    <source>
        <dbReference type="Proteomes" id="UP000036951"/>
    </source>
</evidence>
<dbReference type="RefSeq" id="WP_021854516.1">
    <property type="nucleotide sequence ID" value="NZ_DAWBWQ010000128.1"/>
</dbReference>
<sequence>MILGVLLPHTKLYGGVKRFLELGNIFVEQGHRFIVFTPDGKGPDWFDFKGEMSTFDKIKGTKLDALWTTTVKMMPMVLESDARHKIFYHVRKSDNVAKLMKNPEVEVFACSSNVYEYDLKKFGRESFKAIGGVTVANYKPKESYEVKDRPFVVMAYGRIVERVKGTHYVVSACEKLYAQGYNIKLLLYDTPVDEGAARRIKEFTCKCPFEFVVGHPFDRNWELFNRADCFVSAENPRYTGWNNTVAEAMACAVPVIATKAGTLDLLRDKENGIRSARWRFCFRRHIKELYQSEELRRKYGEAGLRTIRDFDWSVVARKITDYLEKKDNN</sequence>
<keyword evidence="3" id="KW-1185">Reference proteome</keyword>
<gene>
    <name evidence="2" type="ORF">ACU52_02165</name>
</gene>
<dbReference type="InterPro" id="IPR001296">
    <property type="entry name" value="Glyco_trans_1"/>
</dbReference>
<dbReference type="GO" id="GO:0016757">
    <property type="term" value="F:glycosyltransferase activity"/>
    <property type="evidence" value="ECO:0007669"/>
    <property type="project" value="InterPro"/>
</dbReference>
<dbReference type="OrthoDB" id="1522162at2"/>